<evidence type="ECO:0008006" key="3">
    <source>
        <dbReference type="Google" id="ProtNLM"/>
    </source>
</evidence>
<gene>
    <name evidence="1" type="ORF">IEO21_08969</name>
</gene>
<evidence type="ECO:0000313" key="1">
    <source>
        <dbReference type="EMBL" id="KAF9805673.1"/>
    </source>
</evidence>
<dbReference type="AlphaFoldDB" id="A0A8H7NV86"/>
<accession>A0A8H7NV86</accession>
<dbReference type="Proteomes" id="UP000639403">
    <property type="component" value="Unassembled WGS sequence"/>
</dbReference>
<name>A0A8H7NV86_9APHY</name>
<organism evidence="1 2">
    <name type="scientific">Rhodonia placenta</name>
    <dbReference type="NCBI Taxonomy" id="104341"/>
    <lineage>
        <taxon>Eukaryota</taxon>
        <taxon>Fungi</taxon>
        <taxon>Dikarya</taxon>
        <taxon>Basidiomycota</taxon>
        <taxon>Agaricomycotina</taxon>
        <taxon>Agaricomycetes</taxon>
        <taxon>Polyporales</taxon>
        <taxon>Adustoporiaceae</taxon>
        <taxon>Rhodonia</taxon>
    </lineage>
</organism>
<reference evidence="1" key="2">
    <citation type="journal article" name="Front. Microbiol.">
        <title>Degradative Capacity of Two Strains of Rhodonia placenta: From Phenotype to Genotype.</title>
        <authorList>
            <person name="Kolle M."/>
            <person name="Horta M.A.C."/>
            <person name="Nowrousian M."/>
            <person name="Ohm R.A."/>
            <person name="Benz J.P."/>
            <person name="Pilgard A."/>
        </authorList>
    </citation>
    <scope>NUCLEOTIDE SEQUENCE</scope>
    <source>
        <strain evidence="1">FPRL280</strain>
    </source>
</reference>
<evidence type="ECO:0000313" key="2">
    <source>
        <dbReference type="Proteomes" id="UP000639403"/>
    </source>
</evidence>
<proteinExistence type="predicted"/>
<sequence>MIVWDLSPTGITRHLKEQHFDDVVNIWQDRKRGDCRWSTSGQPCRSELYYGGFGKHVASVHLKSSSCKCPACGRECCRLDALKRHQRETCVVQAPTDH</sequence>
<comment type="caution">
    <text evidence="1">The sequence shown here is derived from an EMBL/GenBank/DDBJ whole genome shotgun (WGS) entry which is preliminary data.</text>
</comment>
<protein>
    <recommendedName>
        <fullName evidence="3">C2H2-type domain-containing protein</fullName>
    </recommendedName>
</protein>
<dbReference type="EMBL" id="JADOXO010000370">
    <property type="protein sequence ID" value="KAF9805673.1"/>
    <property type="molecule type" value="Genomic_DNA"/>
</dbReference>
<reference evidence="1" key="1">
    <citation type="submission" date="2020-11" db="EMBL/GenBank/DDBJ databases">
        <authorList>
            <person name="Koelle M."/>
            <person name="Horta M.A.C."/>
            <person name="Nowrousian M."/>
            <person name="Ohm R.A."/>
            <person name="Benz P."/>
            <person name="Pilgard A."/>
        </authorList>
    </citation>
    <scope>NUCLEOTIDE SEQUENCE</scope>
    <source>
        <strain evidence="1">FPRL280</strain>
    </source>
</reference>